<dbReference type="EMBL" id="LK032559">
    <property type="protein sequence ID" value="CDY43486.1"/>
    <property type="molecule type" value="Genomic_DNA"/>
</dbReference>
<dbReference type="Proteomes" id="UP000028999">
    <property type="component" value="Unassembled WGS sequence"/>
</dbReference>
<dbReference type="Gene3D" id="2.60.40.790">
    <property type="match status" value="1"/>
</dbReference>
<evidence type="ECO:0000256" key="2">
    <source>
        <dbReference type="RuleBase" id="RU003616"/>
    </source>
</evidence>
<dbReference type="GO" id="GO:0005634">
    <property type="term" value="C:nucleus"/>
    <property type="evidence" value="ECO:0000318"/>
    <property type="project" value="GO_Central"/>
</dbReference>
<dbReference type="FunFam" id="2.60.40.790:FF:000049">
    <property type="entry name" value="Increased DNA methylation 3"/>
    <property type="match status" value="1"/>
</dbReference>
<reference evidence="4 5" key="1">
    <citation type="journal article" date="2014" name="Science">
        <title>Plant genetics. Early allopolyploid evolution in the post-Neolithic Brassica napus oilseed genome.</title>
        <authorList>
            <person name="Chalhoub B."/>
            <person name="Denoeud F."/>
            <person name="Liu S."/>
            <person name="Parkin I.A."/>
            <person name="Tang H."/>
            <person name="Wang X."/>
            <person name="Chiquet J."/>
            <person name="Belcram H."/>
            <person name="Tong C."/>
            <person name="Samans B."/>
            <person name="Correa M."/>
            <person name="Da Silva C."/>
            <person name="Just J."/>
            <person name="Falentin C."/>
            <person name="Koh C.S."/>
            <person name="Le Clainche I."/>
            <person name="Bernard M."/>
            <person name="Bento P."/>
            <person name="Noel B."/>
            <person name="Labadie K."/>
            <person name="Alberti A."/>
            <person name="Charles M."/>
            <person name="Arnaud D."/>
            <person name="Guo H."/>
            <person name="Daviaud C."/>
            <person name="Alamery S."/>
            <person name="Jabbari K."/>
            <person name="Zhao M."/>
            <person name="Edger P.P."/>
            <person name="Chelaifa H."/>
            <person name="Tack D."/>
            <person name="Lassalle G."/>
            <person name="Mestiri I."/>
            <person name="Schnel N."/>
            <person name="Le Paslier M.C."/>
            <person name="Fan G."/>
            <person name="Renault V."/>
            <person name="Bayer P.E."/>
            <person name="Golicz A.A."/>
            <person name="Manoli S."/>
            <person name="Lee T.H."/>
            <person name="Thi V.H."/>
            <person name="Chalabi S."/>
            <person name="Hu Q."/>
            <person name="Fan C."/>
            <person name="Tollenaere R."/>
            <person name="Lu Y."/>
            <person name="Battail C."/>
            <person name="Shen J."/>
            <person name="Sidebottom C.H."/>
            <person name="Wang X."/>
            <person name="Canaguier A."/>
            <person name="Chauveau A."/>
            <person name="Berard A."/>
            <person name="Deniot G."/>
            <person name="Guan M."/>
            <person name="Liu Z."/>
            <person name="Sun F."/>
            <person name="Lim Y.P."/>
            <person name="Lyons E."/>
            <person name="Town C.D."/>
            <person name="Bancroft I."/>
            <person name="Wang X."/>
            <person name="Meng J."/>
            <person name="Ma J."/>
            <person name="Pires J.C."/>
            <person name="King G.J."/>
            <person name="Brunel D."/>
            <person name="Delourme R."/>
            <person name="Renard M."/>
            <person name="Aury J.M."/>
            <person name="Adams K.L."/>
            <person name="Batley J."/>
            <person name="Snowdon R.J."/>
            <person name="Tost J."/>
            <person name="Edwards D."/>
            <person name="Zhou Y."/>
            <person name="Hua W."/>
            <person name="Sharpe A.G."/>
            <person name="Paterson A.H."/>
            <person name="Guan C."/>
            <person name="Wincker P."/>
        </authorList>
    </citation>
    <scope>NUCLEOTIDE SEQUENCE [LARGE SCALE GENOMIC DNA]</scope>
    <source>
        <strain evidence="5">cv. Darmor-bzh</strain>
    </source>
</reference>
<dbReference type="PANTHER" id="PTHR34661">
    <property type="entry name" value="INCREASED DNA METHYLATION 3"/>
    <property type="match status" value="1"/>
</dbReference>
<evidence type="ECO:0000313" key="4">
    <source>
        <dbReference type="EMBL" id="CDY43486.1"/>
    </source>
</evidence>
<organism evidence="4 5">
    <name type="scientific">Brassica napus</name>
    <name type="common">Rape</name>
    <dbReference type="NCBI Taxonomy" id="3708"/>
    <lineage>
        <taxon>Eukaryota</taxon>
        <taxon>Viridiplantae</taxon>
        <taxon>Streptophyta</taxon>
        <taxon>Embryophyta</taxon>
        <taxon>Tracheophyta</taxon>
        <taxon>Spermatophyta</taxon>
        <taxon>Magnoliopsida</taxon>
        <taxon>eudicotyledons</taxon>
        <taxon>Gunneridae</taxon>
        <taxon>Pentapetalae</taxon>
        <taxon>rosids</taxon>
        <taxon>malvids</taxon>
        <taxon>Brassicales</taxon>
        <taxon>Brassicaceae</taxon>
        <taxon>Brassiceae</taxon>
        <taxon>Brassica</taxon>
    </lineage>
</organism>
<dbReference type="PROSITE" id="PS01031">
    <property type="entry name" value="SHSP"/>
    <property type="match status" value="1"/>
</dbReference>
<dbReference type="PANTHER" id="PTHR34661:SF8">
    <property type="entry name" value="ALPHA-CRYSTALLIN DOMAIN-CONTAINING PROTEIN 22.3"/>
    <property type="match status" value="1"/>
</dbReference>
<accession>A0A078I0Z5</accession>
<gene>
    <name evidence="4" type="primary">BnaA01g21410D</name>
    <name evidence="4" type="ORF">GSBRNA2T00076757001</name>
</gene>
<evidence type="ECO:0000259" key="3">
    <source>
        <dbReference type="PROSITE" id="PS01031"/>
    </source>
</evidence>
<dbReference type="Pfam" id="PF00011">
    <property type="entry name" value="HSP20"/>
    <property type="match status" value="1"/>
</dbReference>
<evidence type="ECO:0000313" key="5">
    <source>
        <dbReference type="Proteomes" id="UP000028999"/>
    </source>
</evidence>
<dbReference type="InterPro" id="IPR002068">
    <property type="entry name" value="A-crystallin/Hsp20_dom"/>
</dbReference>
<protein>
    <submittedName>
        <fullName evidence="4">BnaA01g21410D protein</fullName>
    </submittedName>
</protein>
<dbReference type="InterPro" id="IPR008978">
    <property type="entry name" value="HSP20-like_chaperone"/>
</dbReference>
<dbReference type="PaxDb" id="3708-A0A078I0Z5"/>
<dbReference type="Gramene" id="CDY43486">
    <property type="protein sequence ID" value="CDY43486"/>
    <property type="gene ID" value="GSBRNA2T00076757001"/>
</dbReference>
<name>A0A078I0Z5_BRANA</name>
<dbReference type="STRING" id="3708.A0A078I0Z5"/>
<evidence type="ECO:0000256" key="1">
    <source>
        <dbReference type="PROSITE-ProRule" id="PRU00285"/>
    </source>
</evidence>
<dbReference type="AlphaFoldDB" id="A0A078I0Z5"/>
<dbReference type="OMA" id="WSERTKG"/>
<proteinExistence type="inferred from homology"/>
<comment type="similarity">
    <text evidence="1 2">Belongs to the small heat shock protein (HSP20) family.</text>
</comment>
<dbReference type="SUPFAM" id="SSF49764">
    <property type="entry name" value="HSP20-like chaperones"/>
    <property type="match status" value="1"/>
</dbReference>
<dbReference type="CDD" id="cd06464">
    <property type="entry name" value="ACD_sHsps-like"/>
    <property type="match status" value="1"/>
</dbReference>
<sequence length="244" mass="26657">MFLIRLFLISTEAVERKKKKENKTQEAPRRVLRRLLKKKRLRLRSSSSGQNGMRESTGFPQVIEVAPLNSLPYVGPLNGNSSMSGNKANETAEKTGPPAMIFLPSESAPEFYSLISQSKTGVALTGSAAMGKIGPTIGLVDIAESDDSYYFRVSLPGVSRDEKEFSCEIEPDGKILIKGATTTGEKTVCKHNQVFKMLSQNLCPPGHFTISFQLPGPVSNEDFSGNFGADGVLEGVVKKLYYED</sequence>
<dbReference type="InterPro" id="IPR039321">
    <property type="entry name" value="IDM2/3-like"/>
</dbReference>
<keyword evidence="5" id="KW-1185">Reference proteome</keyword>
<feature type="domain" description="SHSP" evidence="3">
    <location>
        <begin position="128"/>
        <end position="244"/>
    </location>
</feature>